<accession>A0A9X3IWU6</accession>
<dbReference type="Proteomes" id="UP001150924">
    <property type="component" value="Unassembled WGS sequence"/>
</dbReference>
<proteinExistence type="predicted"/>
<reference evidence="1" key="1">
    <citation type="submission" date="2022-11" db="EMBL/GenBank/DDBJ databases">
        <title>Minimal conservation of predation-associated metabolite biosynthetic gene clusters underscores biosynthetic potential of Myxococcota including descriptions for ten novel species: Archangium lansinium sp. nov., Myxococcus landrumus sp. nov., Nannocystis bai.</title>
        <authorList>
            <person name="Ahearne A."/>
            <person name="Stevens C."/>
            <person name="Phillips K."/>
        </authorList>
    </citation>
    <scope>NUCLEOTIDE SEQUENCE</scope>
    <source>
        <strain evidence="1">Na p29</strain>
    </source>
</reference>
<comment type="caution">
    <text evidence="1">The sequence shown here is derived from an EMBL/GenBank/DDBJ whole genome shotgun (WGS) entry which is preliminary data.</text>
</comment>
<organism evidence="1 2">
    <name type="scientific">Nannocystis pusilla</name>
    <dbReference type="NCBI Taxonomy" id="889268"/>
    <lineage>
        <taxon>Bacteria</taxon>
        <taxon>Pseudomonadati</taxon>
        <taxon>Myxococcota</taxon>
        <taxon>Polyangia</taxon>
        <taxon>Nannocystales</taxon>
        <taxon>Nannocystaceae</taxon>
        <taxon>Nannocystis</taxon>
    </lineage>
</organism>
<dbReference type="RefSeq" id="WP_267770392.1">
    <property type="nucleotide sequence ID" value="NZ_JAPNKE010000002.1"/>
</dbReference>
<gene>
    <name evidence="1" type="ORF">OV079_19785</name>
</gene>
<keyword evidence="2" id="KW-1185">Reference proteome</keyword>
<sequence length="84" mass="8620">MSHETDESRPAPALAPVPEVIPIGCDVLTADAACGLRPGSTLELWVALPPAEAPRVELGGVPLAAEWTAAGEGSKVELRPRPAS</sequence>
<evidence type="ECO:0000313" key="2">
    <source>
        <dbReference type="Proteomes" id="UP001150924"/>
    </source>
</evidence>
<dbReference type="AlphaFoldDB" id="A0A9X3IWU6"/>
<evidence type="ECO:0000313" key="1">
    <source>
        <dbReference type="EMBL" id="MCY1007752.1"/>
    </source>
</evidence>
<name>A0A9X3IWU6_9BACT</name>
<protein>
    <submittedName>
        <fullName evidence="1">Uncharacterized protein</fullName>
    </submittedName>
</protein>
<dbReference type="EMBL" id="JAPNKE010000002">
    <property type="protein sequence ID" value="MCY1007752.1"/>
    <property type="molecule type" value="Genomic_DNA"/>
</dbReference>